<accession>A0A231GVA1</accession>
<dbReference type="RefSeq" id="WP_223273915.1">
    <property type="nucleotide sequence ID" value="NZ_NGAF01000031.1"/>
</dbReference>
<evidence type="ECO:0000313" key="2">
    <source>
        <dbReference type="EMBL" id="OXR40502.1"/>
    </source>
</evidence>
<keyword evidence="3" id="KW-1185">Reference proteome</keyword>
<dbReference type="EMBL" id="NGAF01000031">
    <property type="protein sequence ID" value="OXR40502.1"/>
    <property type="molecule type" value="Genomic_DNA"/>
</dbReference>
<comment type="similarity">
    <text evidence="1">Belongs to the WXG100 family.</text>
</comment>
<gene>
    <name evidence="2" type="ORF">B7C42_07441</name>
</gene>
<organism evidence="2 3">
    <name type="scientific">Nocardia cerradoensis</name>
    <dbReference type="NCBI Taxonomy" id="85688"/>
    <lineage>
        <taxon>Bacteria</taxon>
        <taxon>Bacillati</taxon>
        <taxon>Actinomycetota</taxon>
        <taxon>Actinomycetes</taxon>
        <taxon>Mycobacteriales</taxon>
        <taxon>Nocardiaceae</taxon>
        <taxon>Nocardia</taxon>
    </lineage>
</organism>
<evidence type="ECO:0000256" key="1">
    <source>
        <dbReference type="RuleBase" id="RU362001"/>
    </source>
</evidence>
<evidence type="ECO:0000313" key="3">
    <source>
        <dbReference type="Proteomes" id="UP000215506"/>
    </source>
</evidence>
<dbReference type="SUPFAM" id="SSF140453">
    <property type="entry name" value="EsxAB dimer-like"/>
    <property type="match status" value="1"/>
</dbReference>
<reference evidence="2 3" key="1">
    <citation type="submission" date="2017-07" db="EMBL/GenBank/DDBJ databases">
        <title>First draft Genome Sequence of Nocardia cerradoensis isolated from human infection.</title>
        <authorList>
            <person name="Carrasco G."/>
        </authorList>
    </citation>
    <scope>NUCLEOTIDE SEQUENCE [LARGE SCALE GENOMIC DNA]</scope>
    <source>
        <strain evidence="2 3">CNM20130759</strain>
    </source>
</reference>
<dbReference type="Gene3D" id="1.10.287.1060">
    <property type="entry name" value="ESAT-6-like"/>
    <property type="match status" value="1"/>
</dbReference>
<dbReference type="Proteomes" id="UP000215506">
    <property type="component" value="Unassembled WGS sequence"/>
</dbReference>
<proteinExistence type="inferred from homology"/>
<comment type="caution">
    <text evidence="2">The sequence shown here is derived from an EMBL/GenBank/DDBJ whole genome shotgun (WGS) entry which is preliminary data.</text>
</comment>
<dbReference type="NCBIfam" id="TIGR03930">
    <property type="entry name" value="WXG100_ESAT6"/>
    <property type="match status" value="1"/>
</dbReference>
<protein>
    <recommendedName>
        <fullName evidence="1">ESAT-6-like protein</fullName>
    </recommendedName>
</protein>
<dbReference type="AlphaFoldDB" id="A0A231GVA1"/>
<name>A0A231GVA1_9NOCA</name>
<dbReference type="Pfam" id="PF06013">
    <property type="entry name" value="WXG100"/>
    <property type="match status" value="1"/>
</dbReference>
<dbReference type="InterPro" id="IPR010310">
    <property type="entry name" value="T7SS_ESAT-6-like"/>
</dbReference>
<sequence>MAGPNDRFKVDLELLDEAVSVMGTFGTDVDSWLEDVDRHIAELHLSWDSQAAAAQRAAHDEWAAGVREMRENLDDLRAIAQKAHGNYSTAVDTNTRMWP</sequence>
<dbReference type="InterPro" id="IPR036689">
    <property type="entry name" value="ESAT-6-like_sf"/>
</dbReference>